<dbReference type="InterPro" id="IPR050832">
    <property type="entry name" value="Bact_Acetyltransf"/>
</dbReference>
<dbReference type="KEGG" id="vbo:CKY39_17390"/>
<keyword evidence="2" id="KW-0012">Acyltransferase</keyword>
<evidence type="ECO:0000256" key="1">
    <source>
        <dbReference type="ARBA" id="ARBA00022679"/>
    </source>
</evidence>
<reference evidence="4 5" key="1">
    <citation type="submission" date="2017-09" db="EMBL/GenBank/DDBJ databases">
        <title>The diverse metabolic capabilities of V. boronicumulans make it an excellent choice for continued studies on novel biodegradation.</title>
        <authorList>
            <person name="Sun S."/>
        </authorList>
    </citation>
    <scope>NUCLEOTIDE SEQUENCE [LARGE SCALE GENOMIC DNA]</scope>
    <source>
        <strain evidence="4 5">J1</strain>
    </source>
</reference>
<gene>
    <name evidence="4" type="ORF">CKY39_17390</name>
</gene>
<dbReference type="InterPro" id="IPR000182">
    <property type="entry name" value="GNAT_dom"/>
</dbReference>
<dbReference type="PANTHER" id="PTHR43877">
    <property type="entry name" value="AMINOALKYLPHOSPHONATE N-ACETYLTRANSFERASE-RELATED-RELATED"/>
    <property type="match status" value="1"/>
</dbReference>
<evidence type="ECO:0000313" key="4">
    <source>
        <dbReference type="EMBL" id="ATA54780.1"/>
    </source>
</evidence>
<evidence type="ECO:0000259" key="3">
    <source>
        <dbReference type="PROSITE" id="PS51186"/>
    </source>
</evidence>
<dbReference type="Gene3D" id="3.40.630.30">
    <property type="match status" value="1"/>
</dbReference>
<name>A0A250DKA6_9BURK</name>
<dbReference type="PROSITE" id="PS51186">
    <property type="entry name" value="GNAT"/>
    <property type="match status" value="1"/>
</dbReference>
<dbReference type="EMBL" id="CP023284">
    <property type="protein sequence ID" value="ATA54780.1"/>
    <property type="molecule type" value="Genomic_DNA"/>
</dbReference>
<dbReference type="InterPro" id="IPR016181">
    <property type="entry name" value="Acyl_CoA_acyltransferase"/>
</dbReference>
<evidence type="ECO:0000256" key="2">
    <source>
        <dbReference type="ARBA" id="ARBA00023315"/>
    </source>
</evidence>
<dbReference type="CDD" id="cd04301">
    <property type="entry name" value="NAT_SF"/>
    <property type="match status" value="1"/>
</dbReference>
<evidence type="ECO:0000313" key="5">
    <source>
        <dbReference type="Proteomes" id="UP000217154"/>
    </source>
</evidence>
<proteinExistence type="predicted"/>
<dbReference type="SUPFAM" id="SSF55729">
    <property type="entry name" value="Acyl-CoA N-acyltransferases (Nat)"/>
    <property type="match status" value="1"/>
</dbReference>
<dbReference type="AlphaFoldDB" id="A0A250DKA6"/>
<dbReference type="PANTHER" id="PTHR43877:SF1">
    <property type="entry name" value="ACETYLTRANSFERASE"/>
    <property type="match status" value="1"/>
</dbReference>
<sequence>MRRTMNRPPVTLRPATAADAHTLAALAIQVWLDTYATDGVNDVLGRYVLSTFTPAAFAAWSESPHVALRVAQAGDQLVGYALLQFGAAQPLVPGCDTELRTLYVQSPFQRSGVGSMLLREARRAAHARTGSDGLWLAVYAKNPRAVAFYETQGLMAMGLTQFMLGGKPHDNHVMATPGR</sequence>
<keyword evidence="1 4" id="KW-0808">Transferase</keyword>
<accession>A0A250DKA6</accession>
<dbReference type="GO" id="GO:0016747">
    <property type="term" value="F:acyltransferase activity, transferring groups other than amino-acyl groups"/>
    <property type="evidence" value="ECO:0007669"/>
    <property type="project" value="InterPro"/>
</dbReference>
<organism evidence="4 5">
    <name type="scientific">Variovorax boronicumulans</name>
    <dbReference type="NCBI Taxonomy" id="436515"/>
    <lineage>
        <taxon>Bacteria</taxon>
        <taxon>Pseudomonadati</taxon>
        <taxon>Pseudomonadota</taxon>
        <taxon>Betaproteobacteria</taxon>
        <taxon>Burkholderiales</taxon>
        <taxon>Comamonadaceae</taxon>
        <taxon>Variovorax</taxon>
    </lineage>
</organism>
<dbReference type="Pfam" id="PF00583">
    <property type="entry name" value="Acetyltransf_1"/>
    <property type="match status" value="1"/>
</dbReference>
<protein>
    <submittedName>
        <fullName evidence="4">GNAT family N-acetyltransferase</fullName>
    </submittedName>
</protein>
<dbReference type="Proteomes" id="UP000217154">
    <property type="component" value="Chromosome"/>
</dbReference>
<feature type="domain" description="N-acetyltransferase" evidence="3">
    <location>
        <begin position="10"/>
        <end position="179"/>
    </location>
</feature>